<dbReference type="PROSITE" id="PS50887">
    <property type="entry name" value="GGDEF"/>
    <property type="match status" value="1"/>
</dbReference>
<dbReference type="FunFam" id="3.30.70.270:FF:000017">
    <property type="entry name" value="Predicted diguanylate cyclase"/>
    <property type="match status" value="1"/>
</dbReference>
<evidence type="ECO:0000313" key="4">
    <source>
        <dbReference type="EMBL" id="QGU86547.1"/>
    </source>
</evidence>
<dbReference type="GO" id="GO:0016020">
    <property type="term" value="C:membrane"/>
    <property type="evidence" value="ECO:0007669"/>
    <property type="project" value="InterPro"/>
</dbReference>
<evidence type="ECO:0000313" key="5">
    <source>
        <dbReference type="Proteomes" id="UP000424752"/>
    </source>
</evidence>
<dbReference type="Proteomes" id="UP000424752">
    <property type="component" value="Chromosome"/>
</dbReference>
<feature type="domain" description="GGDEF" evidence="3">
    <location>
        <begin position="279"/>
        <end position="409"/>
    </location>
</feature>
<dbReference type="InterPro" id="IPR052163">
    <property type="entry name" value="DGC-Regulatory_Protein"/>
</dbReference>
<gene>
    <name evidence="4" type="primary">dgcN</name>
    <name evidence="4" type="ORF">GN242_04620</name>
</gene>
<dbReference type="EMBL" id="CP046509">
    <property type="protein sequence ID" value="QGU86547.1"/>
    <property type="molecule type" value="Genomic_DNA"/>
</dbReference>
<protein>
    <submittedName>
        <fullName evidence="4">Diguanylate cyclase DgcN</fullName>
        <ecNumber evidence="4">2.7.7.65</ecNumber>
    </submittedName>
</protein>
<keyword evidence="1" id="KW-0812">Transmembrane</keyword>
<dbReference type="GO" id="GO:0052621">
    <property type="term" value="F:diguanylate cyclase activity"/>
    <property type="evidence" value="ECO:0007669"/>
    <property type="project" value="UniProtKB-EC"/>
</dbReference>
<organism evidence="4 5">
    <name type="scientific">Erwinia sorbitola</name>
    <dbReference type="NCBI Taxonomy" id="2681984"/>
    <lineage>
        <taxon>Bacteria</taxon>
        <taxon>Pseudomonadati</taxon>
        <taxon>Pseudomonadota</taxon>
        <taxon>Gammaproteobacteria</taxon>
        <taxon>Enterobacterales</taxon>
        <taxon>Erwiniaceae</taxon>
        <taxon>Erwinia</taxon>
    </lineage>
</organism>
<sequence>MDKPSADYSRPSFRKALVRISVISVVTTMTVAWLFISATSMLSFRQYADKNLQLMAHTVSYSLEAAVVFRDGNAAMETLKELGKQGQFSSAVVTDIRGNELVRWGQDDDSLLHKDPLGGMVSGWLFPQPVEQPILHNGERIGTVTLIGEDATVTDFVYRSLGVLTICLLLASLVALLFTRHLLRRLIAALKNITGVVHDIRATRDFSRRVPPSQINELHLFGEDFNSLLTEIEKWQQREQQERASLLKRALHDPLTGLANRAAFRSALESVLSDSTRKTHTALLFMDGDNFKEINDTWGHAAGDEVLLAIAGRLSDCAGNTHLVCRFGGDEFAMILENISHDDEIQAVIDDINRRMAEPIHLQGGERVVMTLSIGRAIVSQAATVEGVMEAADRSMYLEKQQHHQRAVS</sequence>
<dbReference type="PANTHER" id="PTHR46663">
    <property type="entry name" value="DIGUANYLATE CYCLASE DGCT-RELATED"/>
    <property type="match status" value="1"/>
</dbReference>
<name>A0A6I6E9Y0_9GAMM</name>
<dbReference type="Pfam" id="PF00990">
    <property type="entry name" value="GGDEF"/>
    <property type="match status" value="1"/>
</dbReference>
<dbReference type="InterPro" id="IPR000160">
    <property type="entry name" value="GGDEF_dom"/>
</dbReference>
<dbReference type="Pfam" id="PF17152">
    <property type="entry name" value="CHASE8"/>
    <property type="match status" value="1"/>
</dbReference>
<keyword evidence="4" id="KW-0808">Transferase</keyword>
<evidence type="ECO:0000259" key="2">
    <source>
        <dbReference type="PROSITE" id="PS50885"/>
    </source>
</evidence>
<dbReference type="CDD" id="cd01949">
    <property type="entry name" value="GGDEF"/>
    <property type="match status" value="1"/>
</dbReference>
<dbReference type="InterPro" id="IPR043128">
    <property type="entry name" value="Rev_trsase/Diguanyl_cyclase"/>
</dbReference>
<dbReference type="InterPro" id="IPR033417">
    <property type="entry name" value="CHASE8"/>
</dbReference>
<evidence type="ECO:0000256" key="1">
    <source>
        <dbReference type="SAM" id="Phobius"/>
    </source>
</evidence>
<evidence type="ECO:0000259" key="3">
    <source>
        <dbReference type="PROSITE" id="PS50887"/>
    </source>
</evidence>
<dbReference type="NCBIfam" id="NF007423">
    <property type="entry name" value="PRK09966.1"/>
    <property type="match status" value="1"/>
</dbReference>
<proteinExistence type="predicted"/>
<dbReference type="PROSITE" id="PS50885">
    <property type="entry name" value="HAMP"/>
    <property type="match status" value="1"/>
</dbReference>
<dbReference type="SMART" id="SM00267">
    <property type="entry name" value="GGDEF"/>
    <property type="match status" value="1"/>
</dbReference>
<dbReference type="GO" id="GO:0007165">
    <property type="term" value="P:signal transduction"/>
    <property type="evidence" value="ECO:0007669"/>
    <property type="project" value="InterPro"/>
</dbReference>
<reference evidence="4 5" key="1">
    <citation type="submission" date="2019-12" db="EMBL/GenBank/DDBJ databases">
        <title>Erwinia sp. nov., isolated from droppings of birds in the Qinghai-Tiebt plateau of China.</title>
        <authorList>
            <person name="Ge Y."/>
        </authorList>
    </citation>
    <scope>NUCLEOTIDE SEQUENCE [LARGE SCALE GENOMIC DNA]</scope>
    <source>
        <strain evidence="4 5">J780</strain>
    </source>
</reference>
<dbReference type="InterPro" id="IPR029787">
    <property type="entry name" value="Nucleotide_cyclase"/>
</dbReference>
<dbReference type="EC" id="2.7.7.65" evidence="4"/>
<feature type="transmembrane region" description="Helical" evidence="1">
    <location>
        <begin position="156"/>
        <end position="178"/>
    </location>
</feature>
<dbReference type="NCBIfam" id="TIGR00254">
    <property type="entry name" value="GGDEF"/>
    <property type="match status" value="1"/>
</dbReference>
<dbReference type="SUPFAM" id="SSF55073">
    <property type="entry name" value="Nucleotide cyclase"/>
    <property type="match status" value="1"/>
</dbReference>
<dbReference type="RefSeq" id="WP_156286979.1">
    <property type="nucleotide sequence ID" value="NZ_CP046509.1"/>
</dbReference>
<accession>A0A6I6E9Y0</accession>
<keyword evidence="1" id="KW-0472">Membrane</keyword>
<keyword evidence="4" id="KW-0548">Nucleotidyltransferase</keyword>
<dbReference type="AlphaFoldDB" id="A0A6I6E9Y0"/>
<keyword evidence="1" id="KW-1133">Transmembrane helix</keyword>
<dbReference type="KEGG" id="erwi:GN242_04620"/>
<feature type="transmembrane region" description="Helical" evidence="1">
    <location>
        <begin position="16"/>
        <end position="36"/>
    </location>
</feature>
<dbReference type="Gene3D" id="3.30.70.270">
    <property type="match status" value="1"/>
</dbReference>
<dbReference type="PANTHER" id="PTHR46663:SF2">
    <property type="entry name" value="GGDEF DOMAIN-CONTAINING PROTEIN"/>
    <property type="match status" value="1"/>
</dbReference>
<dbReference type="InterPro" id="IPR003660">
    <property type="entry name" value="HAMP_dom"/>
</dbReference>
<feature type="domain" description="HAMP" evidence="2">
    <location>
        <begin position="184"/>
        <end position="237"/>
    </location>
</feature>